<dbReference type="Gene3D" id="1.20.1250.20">
    <property type="entry name" value="MFS general substrate transporter like domains"/>
    <property type="match status" value="1"/>
</dbReference>
<dbReference type="GO" id="GO:0022857">
    <property type="term" value="F:transmembrane transporter activity"/>
    <property type="evidence" value="ECO:0007669"/>
    <property type="project" value="InterPro"/>
</dbReference>
<dbReference type="PROSITE" id="PS50850">
    <property type="entry name" value="MFS"/>
    <property type="match status" value="1"/>
</dbReference>
<feature type="transmembrane region" description="Helical" evidence="7">
    <location>
        <begin position="169"/>
        <end position="189"/>
    </location>
</feature>
<keyword evidence="3 7" id="KW-0812">Transmembrane</keyword>
<feature type="transmembrane region" description="Helical" evidence="7">
    <location>
        <begin position="95"/>
        <end position="118"/>
    </location>
</feature>
<evidence type="ECO:0000256" key="2">
    <source>
        <dbReference type="ARBA" id="ARBA00022475"/>
    </source>
</evidence>
<keyword evidence="10" id="KW-1185">Reference proteome</keyword>
<evidence type="ECO:0000313" key="9">
    <source>
        <dbReference type="EMBL" id="SNS99259.1"/>
    </source>
</evidence>
<dbReference type="PANTHER" id="PTHR23513">
    <property type="entry name" value="INTEGRAL MEMBRANE EFFLUX PROTEIN-RELATED"/>
    <property type="match status" value="1"/>
</dbReference>
<dbReference type="Pfam" id="PF07690">
    <property type="entry name" value="MFS_1"/>
    <property type="match status" value="1"/>
</dbReference>
<evidence type="ECO:0000256" key="4">
    <source>
        <dbReference type="ARBA" id="ARBA00022989"/>
    </source>
</evidence>
<evidence type="ECO:0000256" key="5">
    <source>
        <dbReference type="ARBA" id="ARBA00023136"/>
    </source>
</evidence>
<feature type="region of interest" description="Disordered" evidence="6">
    <location>
        <begin position="1"/>
        <end position="21"/>
    </location>
</feature>
<dbReference type="Proteomes" id="UP000198280">
    <property type="component" value="Unassembled WGS sequence"/>
</dbReference>
<protein>
    <submittedName>
        <fullName evidence="9">Predicted arabinose efflux permease, MFS family</fullName>
    </submittedName>
</protein>
<feature type="transmembrane region" description="Helical" evidence="7">
    <location>
        <begin position="28"/>
        <end position="51"/>
    </location>
</feature>
<dbReference type="CDD" id="cd06173">
    <property type="entry name" value="MFS_MefA_like"/>
    <property type="match status" value="1"/>
</dbReference>
<organism evidence="9 10">
    <name type="scientific">Actinacidiphila glaucinigra</name>
    <dbReference type="NCBI Taxonomy" id="235986"/>
    <lineage>
        <taxon>Bacteria</taxon>
        <taxon>Bacillati</taxon>
        <taxon>Actinomycetota</taxon>
        <taxon>Actinomycetes</taxon>
        <taxon>Kitasatosporales</taxon>
        <taxon>Streptomycetaceae</taxon>
        <taxon>Actinacidiphila</taxon>
    </lineage>
</organism>
<dbReference type="InterPro" id="IPR020846">
    <property type="entry name" value="MFS_dom"/>
</dbReference>
<sequence>MDTGTGISGGTERATGPVPTPDPRPLRLVLAANVVSISGNSLTVLAVPWFVLQTTGSAARAGLAAFCATLPVVVSALFGGPVIDRFGRRRSSVLSDAVCAVAVVAIPLLHFAGVLRFWQLCALMAVSGLFHGPGETAREVLLPVLAERAGTPLARAAGYFDGASRGARMLGASAAGVLIAVLGAETVLLLDAATFAVSALLIAFGVRGLAGAEPAKNAAPVSLRTYRAELREGYAFLIRSRLLLAITLMVMVTNGLDAGWSSVLLPVHAERELGGSVQLGLLSGLFGAGALAGALLYGALGHRLPRWPVYTLCFLLCGAPRFLVAAWVPGWGALAVTMVAGGIAAGALNPILSTVTFEHVPDELRSRVLGTLGAGVLLTTPVGGLAAGYLVDGAGLTTAMLAAGGAYLLATLCPLVFPSWRHMDARRAT</sequence>
<feature type="transmembrane region" description="Helical" evidence="7">
    <location>
        <begin position="369"/>
        <end position="390"/>
    </location>
</feature>
<dbReference type="RefSeq" id="WP_089225802.1">
    <property type="nucleotide sequence ID" value="NZ_FZOF01000012.1"/>
</dbReference>
<comment type="subcellular location">
    <subcellularLocation>
        <location evidence="1">Cell membrane</location>
        <topology evidence="1">Multi-pass membrane protein</topology>
    </subcellularLocation>
</comment>
<dbReference type="PANTHER" id="PTHR23513:SF11">
    <property type="entry name" value="STAPHYLOFERRIN A TRANSPORTER"/>
    <property type="match status" value="1"/>
</dbReference>
<dbReference type="GO" id="GO:0005886">
    <property type="term" value="C:plasma membrane"/>
    <property type="evidence" value="ECO:0007669"/>
    <property type="project" value="UniProtKB-SubCell"/>
</dbReference>
<proteinExistence type="predicted"/>
<feature type="domain" description="Major facilitator superfamily (MFS) profile" evidence="8">
    <location>
        <begin position="243"/>
        <end position="429"/>
    </location>
</feature>
<keyword evidence="5 7" id="KW-0472">Membrane</keyword>
<dbReference type="InterPro" id="IPR011701">
    <property type="entry name" value="MFS"/>
</dbReference>
<evidence type="ECO:0000313" key="10">
    <source>
        <dbReference type="Proteomes" id="UP000198280"/>
    </source>
</evidence>
<reference evidence="9 10" key="1">
    <citation type="submission" date="2017-06" db="EMBL/GenBank/DDBJ databases">
        <authorList>
            <person name="Kim H.J."/>
            <person name="Triplett B.A."/>
        </authorList>
    </citation>
    <scope>NUCLEOTIDE SEQUENCE [LARGE SCALE GENOMIC DNA]</scope>
    <source>
        <strain evidence="9 10">CGMCC 4.1858</strain>
    </source>
</reference>
<dbReference type="EMBL" id="FZOF01000012">
    <property type="protein sequence ID" value="SNS99259.1"/>
    <property type="molecule type" value="Genomic_DNA"/>
</dbReference>
<evidence type="ECO:0000256" key="1">
    <source>
        <dbReference type="ARBA" id="ARBA00004651"/>
    </source>
</evidence>
<feature type="transmembrane region" description="Helical" evidence="7">
    <location>
        <begin position="195"/>
        <end position="212"/>
    </location>
</feature>
<dbReference type="InterPro" id="IPR036259">
    <property type="entry name" value="MFS_trans_sf"/>
</dbReference>
<evidence type="ECO:0000259" key="8">
    <source>
        <dbReference type="PROSITE" id="PS50850"/>
    </source>
</evidence>
<feature type="transmembrane region" description="Helical" evidence="7">
    <location>
        <begin position="334"/>
        <end position="357"/>
    </location>
</feature>
<evidence type="ECO:0000256" key="7">
    <source>
        <dbReference type="SAM" id="Phobius"/>
    </source>
</evidence>
<evidence type="ECO:0000256" key="6">
    <source>
        <dbReference type="SAM" id="MobiDB-lite"/>
    </source>
</evidence>
<name>A0A239J0C7_9ACTN</name>
<gene>
    <name evidence="9" type="ORF">SAMN05216252_11220</name>
</gene>
<keyword evidence="2" id="KW-1003">Cell membrane</keyword>
<dbReference type="OrthoDB" id="9793136at2"/>
<keyword evidence="4 7" id="KW-1133">Transmembrane helix</keyword>
<feature type="transmembrane region" description="Helical" evidence="7">
    <location>
        <begin position="396"/>
        <end position="417"/>
    </location>
</feature>
<feature type="transmembrane region" description="Helical" evidence="7">
    <location>
        <begin position="63"/>
        <end position="83"/>
    </location>
</feature>
<dbReference type="SUPFAM" id="SSF103473">
    <property type="entry name" value="MFS general substrate transporter"/>
    <property type="match status" value="1"/>
</dbReference>
<dbReference type="AlphaFoldDB" id="A0A239J0C7"/>
<accession>A0A239J0C7</accession>
<evidence type="ECO:0000256" key="3">
    <source>
        <dbReference type="ARBA" id="ARBA00022692"/>
    </source>
</evidence>
<feature type="transmembrane region" description="Helical" evidence="7">
    <location>
        <begin position="233"/>
        <end position="256"/>
    </location>
</feature>
<feature type="transmembrane region" description="Helical" evidence="7">
    <location>
        <begin position="309"/>
        <end position="328"/>
    </location>
</feature>
<feature type="transmembrane region" description="Helical" evidence="7">
    <location>
        <begin position="276"/>
        <end position="297"/>
    </location>
</feature>